<evidence type="ECO:0000313" key="4">
    <source>
        <dbReference type="Proteomes" id="UP001152797"/>
    </source>
</evidence>
<keyword evidence="4" id="KW-1185">Reference proteome</keyword>
<protein>
    <submittedName>
        <fullName evidence="2">Uncharacterized protein</fullName>
    </submittedName>
</protein>
<dbReference type="Proteomes" id="UP001152797">
    <property type="component" value="Unassembled WGS sequence"/>
</dbReference>
<evidence type="ECO:0000313" key="3">
    <source>
        <dbReference type="EMBL" id="CAL4780053.1"/>
    </source>
</evidence>
<accession>A0A9P1CM67</accession>
<dbReference type="EMBL" id="CAMXCT030001750">
    <property type="protein sequence ID" value="CAL4780053.1"/>
    <property type="molecule type" value="Genomic_DNA"/>
</dbReference>
<organism evidence="2">
    <name type="scientific">Cladocopium goreaui</name>
    <dbReference type="NCBI Taxonomy" id="2562237"/>
    <lineage>
        <taxon>Eukaryota</taxon>
        <taxon>Sar</taxon>
        <taxon>Alveolata</taxon>
        <taxon>Dinophyceae</taxon>
        <taxon>Suessiales</taxon>
        <taxon>Symbiodiniaceae</taxon>
        <taxon>Cladocopium</taxon>
    </lineage>
</organism>
<reference evidence="2" key="1">
    <citation type="submission" date="2022-10" db="EMBL/GenBank/DDBJ databases">
        <authorList>
            <person name="Chen Y."/>
            <person name="Dougan E. K."/>
            <person name="Chan C."/>
            <person name="Rhodes N."/>
            <person name="Thang M."/>
        </authorList>
    </citation>
    <scope>NUCLEOTIDE SEQUENCE</scope>
</reference>
<comment type="caution">
    <text evidence="2">The sequence shown here is derived from an EMBL/GenBank/DDBJ whole genome shotgun (WGS) entry which is preliminary data.</text>
</comment>
<dbReference type="AlphaFoldDB" id="A0A9P1CM67"/>
<evidence type="ECO:0000313" key="2">
    <source>
        <dbReference type="EMBL" id="CAI3992741.1"/>
    </source>
</evidence>
<reference evidence="3 4" key="2">
    <citation type="submission" date="2024-05" db="EMBL/GenBank/DDBJ databases">
        <authorList>
            <person name="Chen Y."/>
            <person name="Shah S."/>
            <person name="Dougan E. K."/>
            <person name="Thang M."/>
            <person name="Chan C."/>
        </authorList>
    </citation>
    <scope>NUCLEOTIDE SEQUENCE [LARGE SCALE GENOMIC DNA]</scope>
</reference>
<dbReference type="EMBL" id="CAMXCT020001750">
    <property type="protein sequence ID" value="CAL1146116.1"/>
    <property type="molecule type" value="Genomic_DNA"/>
</dbReference>
<name>A0A9P1CM67_9DINO</name>
<dbReference type="OrthoDB" id="264917at2759"/>
<feature type="region of interest" description="Disordered" evidence="1">
    <location>
        <begin position="382"/>
        <end position="417"/>
    </location>
</feature>
<proteinExistence type="predicted"/>
<sequence length="551" mass="61350">MAHFRRISWTILGLLLARSVSLLFVGGNVSGRLRRTAPQAVSEDDMKVLRDRIDELKKHPLLPIIMVDSMLPGQRLVFSASNPELEDLAEEGLVGVIGPQRSGGSLVGVSAKLSKLSGSRSGEWELKAEHVFKVVSEAQREGTITRAKVEFLHEEVKEEDVLLAEALVPLIEEWTNTLVENQAERYEGQLQDILKDLGQMPPPTMADKLAMWAAALVNPLPALGVALEIRPAVLQADSLQERILIVRRGIRGSIEHVSGRKRLFDAENNTEMAMLWMSELHPDHLPRAITVLSHLTIFPRVARSPTWRVTLSVAAVLLLWRQLGVSGALASRRALQACGERSHRQVAGALEQRCRAEKELLYPTPRLDDLLLGQEARAASMQQGAFASSGSKKDEDKKKKKADSKRKSVSKRDMNAFHSRNDEEVKQIVEHWSQYAHPRAKEFFTTSAQLEEVLMQLAKGTDKSDDPITGPDEKCVYWYGDVTKDDLQAAIRMVKPGEQAESVTYVNRVLAFIFATDDSFEKLMALPKEPFKMSCGDQLCVHLAHISLATA</sequence>
<evidence type="ECO:0000256" key="1">
    <source>
        <dbReference type="SAM" id="MobiDB-lite"/>
    </source>
</evidence>
<feature type="compositionally biased region" description="Basic residues" evidence="1">
    <location>
        <begin position="398"/>
        <end position="409"/>
    </location>
</feature>
<dbReference type="EMBL" id="CAMXCT010001750">
    <property type="protein sequence ID" value="CAI3992741.1"/>
    <property type="molecule type" value="Genomic_DNA"/>
</dbReference>
<gene>
    <name evidence="2" type="ORF">C1SCF055_LOCUS19541</name>
</gene>